<sequence>MTKDQSSKTILIIVAIILGILLIGGIIFGLSCYYLYKVGTKEEKTAIPTQSTENWKSYQNSRFGFSLKYPPAFIASESQNGDGITLTTNDPPMTIMAYGSNNALSQGLDEYLNWVRDNLFKEQEAAEEILAEEIPLGKDGIPAQERQWTYKNPIDGSLTLRDQVTVLKNDTFYSVEMVIADSDYDEYPAHVFDNILSSFEIING</sequence>
<dbReference type="PROSITE" id="PS51257">
    <property type="entry name" value="PROKAR_LIPOPROTEIN"/>
    <property type="match status" value="1"/>
</dbReference>
<proteinExistence type="predicted"/>
<feature type="transmembrane region" description="Helical" evidence="1">
    <location>
        <begin position="12"/>
        <end position="36"/>
    </location>
</feature>
<evidence type="ECO:0000313" key="2">
    <source>
        <dbReference type="EMBL" id="OGD56968.1"/>
    </source>
</evidence>
<comment type="caution">
    <text evidence="2">The sequence shown here is derived from an EMBL/GenBank/DDBJ whole genome shotgun (WGS) entry which is preliminary data.</text>
</comment>
<organism evidence="2 3">
    <name type="scientific">Candidatus Berkelbacteria bacterium RBG_13_40_8</name>
    <dbReference type="NCBI Taxonomy" id="1797467"/>
    <lineage>
        <taxon>Bacteria</taxon>
        <taxon>Candidatus Berkelbacteria</taxon>
    </lineage>
</organism>
<dbReference type="EMBL" id="MEZT01000009">
    <property type="protein sequence ID" value="OGD56968.1"/>
    <property type="molecule type" value="Genomic_DNA"/>
</dbReference>
<evidence type="ECO:0000256" key="1">
    <source>
        <dbReference type="SAM" id="Phobius"/>
    </source>
</evidence>
<evidence type="ECO:0008006" key="4">
    <source>
        <dbReference type="Google" id="ProtNLM"/>
    </source>
</evidence>
<dbReference type="Proteomes" id="UP000178764">
    <property type="component" value="Unassembled WGS sequence"/>
</dbReference>
<keyword evidence="1" id="KW-0812">Transmembrane</keyword>
<name>A0A1F5DP82_9BACT</name>
<gene>
    <name evidence="2" type="ORF">A2V71_03255</name>
</gene>
<reference evidence="2 3" key="1">
    <citation type="journal article" date="2016" name="Nat. Commun.">
        <title>Thousands of microbial genomes shed light on interconnected biogeochemical processes in an aquifer system.</title>
        <authorList>
            <person name="Anantharaman K."/>
            <person name="Brown C.T."/>
            <person name="Hug L.A."/>
            <person name="Sharon I."/>
            <person name="Castelle C.J."/>
            <person name="Probst A.J."/>
            <person name="Thomas B.C."/>
            <person name="Singh A."/>
            <person name="Wilkins M.J."/>
            <person name="Karaoz U."/>
            <person name="Brodie E.L."/>
            <person name="Williams K.H."/>
            <person name="Hubbard S.S."/>
            <person name="Banfield J.F."/>
        </authorList>
    </citation>
    <scope>NUCLEOTIDE SEQUENCE [LARGE SCALE GENOMIC DNA]</scope>
</reference>
<keyword evidence="1" id="KW-1133">Transmembrane helix</keyword>
<dbReference type="AlphaFoldDB" id="A0A1F5DP82"/>
<evidence type="ECO:0000313" key="3">
    <source>
        <dbReference type="Proteomes" id="UP000178764"/>
    </source>
</evidence>
<accession>A0A1F5DP82</accession>
<protein>
    <recommendedName>
        <fullName evidence="4">PsbP C-terminal domain-containing protein</fullName>
    </recommendedName>
</protein>
<keyword evidence="1" id="KW-0472">Membrane</keyword>